<evidence type="ECO:0000256" key="6">
    <source>
        <dbReference type="ARBA" id="ARBA00022777"/>
    </source>
</evidence>
<dbReference type="RefSeq" id="WP_240309222.1">
    <property type="nucleotide sequence ID" value="NZ_FXAR01000007.1"/>
</dbReference>
<dbReference type="HAMAP" id="MF_00061">
    <property type="entry name" value="IspE"/>
    <property type="match status" value="1"/>
</dbReference>
<dbReference type="InterPro" id="IPR004424">
    <property type="entry name" value="IspE"/>
</dbReference>
<dbReference type="GO" id="GO:0005524">
    <property type="term" value="F:ATP binding"/>
    <property type="evidence" value="ECO:0007669"/>
    <property type="project" value="UniProtKB-UniRule"/>
</dbReference>
<dbReference type="Pfam" id="PF00288">
    <property type="entry name" value="GHMP_kinases_N"/>
    <property type="match status" value="1"/>
</dbReference>
<feature type="binding site" evidence="9">
    <location>
        <begin position="116"/>
        <end position="126"/>
    </location>
    <ligand>
        <name>ATP</name>
        <dbReference type="ChEBI" id="CHEBI:30616"/>
    </ligand>
</feature>
<evidence type="ECO:0000259" key="11">
    <source>
        <dbReference type="Pfam" id="PF08544"/>
    </source>
</evidence>
<dbReference type="InterPro" id="IPR020568">
    <property type="entry name" value="Ribosomal_Su5_D2-typ_SF"/>
</dbReference>
<dbReference type="UniPathway" id="UPA00056">
    <property type="reaction ID" value="UER00094"/>
</dbReference>
<evidence type="ECO:0000256" key="4">
    <source>
        <dbReference type="ARBA" id="ARBA00022679"/>
    </source>
</evidence>
<dbReference type="InterPro" id="IPR014721">
    <property type="entry name" value="Ribsml_uS5_D2-typ_fold_subgr"/>
</dbReference>
<dbReference type="Gene3D" id="3.30.230.10">
    <property type="match status" value="1"/>
</dbReference>
<comment type="catalytic activity">
    <reaction evidence="9">
        <text>4-CDP-2-C-methyl-D-erythritol + ATP = 4-CDP-2-C-methyl-D-erythritol 2-phosphate + ADP + H(+)</text>
        <dbReference type="Rhea" id="RHEA:18437"/>
        <dbReference type="ChEBI" id="CHEBI:15378"/>
        <dbReference type="ChEBI" id="CHEBI:30616"/>
        <dbReference type="ChEBI" id="CHEBI:57823"/>
        <dbReference type="ChEBI" id="CHEBI:57919"/>
        <dbReference type="ChEBI" id="CHEBI:456216"/>
        <dbReference type="EC" id="2.7.1.148"/>
    </reaction>
</comment>
<name>A0A1X7JWU9_9CORY</name>
<organism evidence="12 13">
    <name type="scientific">Corynebacterium pollutisoli</name>
    <dbReference type="NCBI Taxonomy" id="1610489"/>
    <lineage>
        <taxon>Bacteria</taxon>
        <taxon>Bacillati</taxon>
        <taxon>Actinomycetota</taxon>
        <taxon>Actinomycetes</taxon>
        <taxon>Mycobacteriales</taxon>
        <taxon>Corynebacteriaceae</taxon>
        <taxon>Corynebacterium</taxon>
    </lineage>
</organism>
<evidence type="ECO:0000313" key="13">
    <source>
        <dbReference type="Proteomes" id="UP000193309"/>
    </source>
</evidence>
<keyword evidence="13" id="KW-1185">Reference proteome</keyword>
<dbReference type="GO" id="GO:0016114">
    <property type="term" value="P:terpenoid biosynthetic process"/>
    <property type="evidence" value="ECO:0007669"/>
    <property type="project" value="UniProtKB-UniRule"/>
</dbReference>
<feature type="domain" description="GHMP kinase C-terminal" evidence="11">
    <location>
        <begin position="230"/>
        <end position="300"/>
    </location>
</feature>
<evidence type="ECO:0000256" key="3">
    <source>
        <dbReference type="ARBA" id="ARBA00017473"/>
    </source>
</evidence>
<dbReference type="SUPFAM" id="SSF54211">
    <property type="entry name" value="Ribosomal protein S5 domain 2-like"/>
    <property type="match status" value="1"/>
</dbReference>
<evidence type="ECO:0000256" key="5">
    <source>
        <dbReference type="ARBA" id="ARBA00022741"/>
    </source>
</evidence>
<keyword evidence="9" id="KW-0414">Isoprene biosynthesis</keyword>
<accession>A0A1X7JWU9</accession>
<proteinExistence type="inferred from homology"/>
<dbReference type="Pfam" id="PF08544">
    <property type="entry name" value="GHMP_kinases_C"/>
    <property type="match status" value="1"/>
</dbReference>
<feature type="active site" evidence="9">
    <location>
        <position position="15"/>
    </location>
</feature>
<dbReference type="GO" id="GO:0050515">
    <property type="term" value="F:4-(cytidine 5'-diphospho)-2-C-methyl-D-erythritol kinase activity"/>
    <property type="evidence" value="ECO:0007669"/>
    <property type="project" value="UniProtKB-UniRule"/>
</dbReference>
<dbReference type="AlphaFoldDB" id="A0A1X7JWU9"/>
<gene>
    <name evidence="9" type="primary">ispE</name>
    <name evidence="12" type="ORF">SAMN06295981_1975</name>
</gene>
<evidence type="ECO:0000256" key="9">
    <source>
        <dbReference type="HAMAP-Rule" id="MF_00061"/>
    </source>
</evidence>
<feature type="domain" description="GHMP kinase N-terminal" evidence="10">
    <location>
        <begin position="82"/>
        <end position="169"/>
    </location>
</feature>
<dbReference type="InterPro" id="IPR036554">
    <property type="entry name" value="GHMP_kinase_C_sf"/>
</dbReference>
<comment type="similarity">
    <text evidence="1 9">Belongs to the GHMP kinase family. IspE subfamily.</text>
</comment>
<keyword evidence="6 9" id="KW-0418">Kinase</keyword>
<dbReference type="InterPro" id="IPR013750">
    <property type="entry name" value="GHMP_kinase_C_dom"/>
</dbReference>
<dbReference type="PIRSF" id="PIRSF010376">
    <property type="entry name" value="IspE"/>
    <property type="match status" value="1"/>
</dbReference>
<dbReference type="SUPFAM" id="SSF55060">
    <property type="entry name" value="GHMP Kinase, C-terminal domain"/>
    <property type="match status" value="1"/>
</dbReference>
<dbReference type="Gene3D" id="3.30.70.890">
    <property type="entry name" value="GHMP kinase, C-terminal domain"/>
    <property type="match status" value="1"/>
</dbReference>
<keyword evidence="7 9" id="KW-0067">ATP-binding</keyword>
<dbReference type="NCBIfam" id="NF002870">
    <property type="entry name" value="PRK03188.1"/>
    <property type="match status" value="1"/>
</dbReference>
<keyword evidence="4 9" id="KW-0808">Transferase</keyword>
<dbReference type="PANTHER" id="PTHR43527">
    <property type="entry name" value="4-DIPHOSPHOCYTIDYL-2-C-METHYL-D-ERYTHRITOL KINASE, CHLOROPLASTIC"/>
    <property type="match status" value="1"/>
</dbReference>
<evidence type="ECO:0000256" key="8">
    <source>
        <dbReference type="ARBA" id="ARBA00032554"/>
    </source>
</evidence>
<reference evidence="13" key="1">
    <citation type="submission" date="2017-04" db="EMBL/GenBank/DDBJ databases">
        <authorList>
            <person name="Varghese N."/>
            <person name="Submissions S."/>
        </authorList>
    </citation>
    <scope>NUCLEOTIDE SEQUENCE [LARGE SCALE GENOMIC DNA]</scope>
    <source>
        <strain evidence="13">VDS</strain>
    </source>
</reference>
<protein>
    <recommendedName>
        <fullName evidence="3 9">4-diphosphocytidyl-2-C-methyl-D-erythritol kinase</fullName>
        <shortName evidence="9">CMK</shortName>
        <ecNumber evidence="2 9">2.7.1.148</ecNumber>
    </recommendedName>
    <alternativeName>
        <fullName evidence="8 9">4-(cytidine-5'-diphospho)-2-C-methyl-D-erythritol kinase</fullName>
    </alternativeName>
</protein>
<dbReference type="STRING" id="1610489.SAMN06295981_1975"/>
<sequence length="322" mass="33939">MTRRMRTVTARGHAKVNLHLGVGALRPDGYHDLVSVFQSLNLSDTVTLELAPDTDRVSEGTIVSGLSVTGMDAASVPTDDTNLAWRAVDKLVDHYRGHHDLEEAQRVHISIHKGIPTAGGMAGGSADAAAALVAAHALLSERLPALTSATLLEMAADLGSDVPFTLQGGTMLGTGRGEQLTPMLSRGTYHWALVFFKEGLSTPVVFRELDDMREQGTAPGPRMETEVLSKALLSGNPREVAGALHNDLEVPARHLRPDVEAMRRAGLDAGALMGMVSGSGPTVAFLCESELHARDVLDDLLADGAYSGTVAHGPAKGAHLIS</sequence>
<dbReference type="Proteomes" id="UP000193309">
    <property type="component" value="Unassembled WGS sequence"/>
</dbReference>
<dbReference type="PANTHER" id="PTHR43527:SF2">
    <property type="entry name" value="4-DIPHOSPHOCYTIDYL-2-C-METHYL-D-ERYTHRITOL KINASE, CHLOROPLASTIC"/>
    <property type="match status" value="1"/>
</dbReference>
<dbReference type="EC" id="2.7.1.148" evidence="2 9"/>
<evidence type="ECO:0000256" key="7">
    <source>
        <dbReference type="ARBA" id="ARBA00022840"/>
    </source>
</evidence>
<evidence type="ECO:0000259" key="10">
    <source>
        <dbReference type="Pfam" id="PF00288"/>
    </source>
</evidence>
<dbReference type="EMBL" id="FXAR01000007">
    <property type="protein sequence ID" value="SMG32319.1"/>
    <property type="molecule type" value="Genomic_DNA"/>
</dbReference>
<dbReference type="InterPro" id="IPR006204">
    <property type="entry name" value="GHMP_kinase_N_dom"/>
</dbReference>
<evidence type="ECO:0000256" key="1">
    <source>
        <dbReference type="ARBA" id="ARBA00009684"/>
    </source>
</evidence>
<feature type="active site" evidence="9">
    <location>
        <position position="161"/>
    </location>
</feature>
<evidence type="ECO:0000256" key="2">
    <source>
        <dbReference type="ARBA" id="ARBA00012052"/>
    </source>
</evidence>
<keyword evidence="5 9" id="KW-0547">Nucleotide-binding</keyword>
<comment type="function">
    <text evidence="9">Catalyzes the phosphorylation of the position 2 hydroxy group of 4-diphosphocytidyl-2C-methyl-D-erythritol.</text>
</comment>
<dbReference type="NCBIfam" id="TIGR00154">
    <property type="entry name" value="ispE"/>
    <property type="match status" value="1"/>
</dbReference>
<comment type="pathway">
    <text evidence="9">Isoprenoid biosynthesis; isopentenyl diphosphate biosynthesis via DXP pathway; isopentenyl diphosphate from 1-deoxy-D-xylulose 5-phosphate: step 3/6.</text>
</comment>
<dbReference type="GO" id="GO:0019288">
    <property type="term" value="P:isopentenyl diphosphate biosynthetic process, methylerythritol 4-phosphate pathway"/>
    <property type="evidence" value="ECO:0007669"/>
    <property type="project" value="UniProtKB-UniRule"/>
</dbReference>
<evidence type="ECO:0000313" key="12">
    <source>
        <dbReference type="EMBL" id="SMG32319.1"/>
    </source>
</evidence>